<dbReference type="Proteomes" id="UP000593564">
    <property type="component" value="Unassembled WGS sequence"/>
</dbReference>
<sequence length="107" mass="12144">MGTSKHSDPDFLTFLLQDDIGGLQLISNDRFKSVEHRAMANHVGPRVSVACFFTPHLYPSTRMYGPVKDLFSEDNPPLYRETTVRDFISYYDSKGLDGNSALTHFKL</sequence>
<dbReference type="InterPro" id="IPR044861">
    <property type="entry name" value="IPNS-like_FE2OG_OXY"/>
</dbReference>
<dbReference type="AlphaFoldDB" id="A0A7J7GM17"/>
<dbReference type="Gene3D" id="2.60.120.330">
    <property type="entry name" value="B-lactam Antibiotic, Isopenicillin N Synthase, Chain"/>
    <property type="match status" value="1"/>
</dbReference>
<reference evidence="2 3" key="2">
    <citation type="submission" date="2020-07" db="EMBL/GenBank/DDBJ databases">
        <title>Genome assembly of wild tea tree DASZ reveals pedigree and selection history of tea varieties.</title>
        <authorList>
            <person name="Zhang W."/>
        </authorList>
    </citation>
    <scope>NUCLEOTIDE SEQUENCE [LARGE SCALE GENOMIC DNA]</scope>
    <source>
        <strain evidence="3">cv. G240</strain>
        <tissue evidence="2">Leaf</tissue>
    </source>
</reference>
<organism evidence="2 3">
    <name type="scientific">Camellia sinensis</name>
    <name type="common">Tea plant</name>
    <name type="synonym">Thea sinensis</name>
    <dbReference type="NCBI Taxonomy" id="4442"/>
    <lineage>
        <taxon>Eukaryota</taxon>
        <taxon>Viridiplantae</taxon>
        <taxon>Streptophyta</taxon>
        <taxon>Embryophyta</taxon>
        <taxon>Tracheophyta</taxon>
        <taxon>Spermatophyta</taxon>
        <taxon>Magnoliopsida</taxon>
        <taxon>eudicotyledons</taxon>
        <taxon>Gunneridae</taxon>
        <taxon>Pentapetalae</taxon>
        <taxon>asterids</taxon>
        <taxon>Ericales</taxon>
        <taxon>Theaceae</taxon>
        <taxon>Camellia</taxon>
    </lineage>
</organism>
<evidence type="ECO:0000313" key="2">
    <source>
        <dbReference type="EMBL" id="KAF5941849.1"/>
    </source>
</evidence>
<accession>A0A7J7GM17</accession>
<evidence type="ECO:0000313" key="3">
    <source>
        <dbReference type="Proteomes" id="UP000593564"/>
    </source>
</evidence>
<dbReference type="PANTHER" id="PTHR47990">
    <property type="entry name" value="2-OXOGLUTARATE (2OG) AND FE(II)-DEPENDENT OXYGENASE SUPERFAMILY PROTEIN-RELATED"/>
    <property type="match status" value="1"/>
</dbReference>
<evidence type="ECO:0000259" key="1">
    <source>
        <dbReference type="Pfam" id="PF03171"/>
    </source>
</evidence>
<keyword evidence="3" id="KW-1185">Reference proteome</keyword>
<protein>
    <recommendedName>
        <fullName evidence="1">Isopenicillin N synthase-like Fe(2+) 2OG dioxygenase domain-containing protein</fullName>
    </recommendedName>
</protein>
<feature type="domain" description="Isopenicillin N synthase-like Fe(2+) 2OG dioxygenase" evidence="1">
    <location>
        <begin position="23"/>
        <end position="55"/>
    </location>
</feature>
<dbReference type="SUPFAM" id="SSF51197">
    <property type="entry name" value="Clavaminate synthase-like"/>
    <property type="match status" value="1"/>
</dbReference>
<dbReference type="InterPro" id="IPR050231">
    <property type="entry name" value="Iron_ascorbate_oxido_reductase"/>
</dbReference>
<comment type="caution">
    <text evidence="2">The sequence shown here is derived from an EMBL/GenBank/DDBJ whole genome shotgun (WGS) entry which is preliminary data.</text>
</comment>
<dbReference type="EMBL" id="JACBKZ010000009">
    <property type="protein sequence ID" value="KAF5941849.1"/>
    <property type="molecule type" value="Genomic_DNA"/>
</dbReference>
<proteinExistence type="predicted"/>
<reference evidence="3" key="1">
    <citation type="journal article" date="2020" name="Nat. Commun.">
        <title>Genome assembly of wild tea tree DASZ reveals pedigree and selection history of tea varieties.</title>
        <authorList>
            <person name="Zhang W."/>
            <person name="Zhang Y."/>
            <person name="Qiu H."/>
            <person name="Guo Y."/>
            <person name="Wan H."/>
            <person name="Zhang X."/>
            <person name="Scossa F."/>
            <person name="Alseekh S."/>
            <person name="Zhang Q."/>
            <person name="Wang P."/>
            <person name="Xu L."/>
            <person name="Schmidt M.H."/>
            <person name="Jia X."/>
            <person name="Li D."/>
            <person name="Zhu A."/>
            <person name="Guo F."/>
            <person name="Chen W."/>
            <person name="Ni D."/>
            <person name="Usadel B."/>
            <person name="Fernie A.R."/>
            <person name="Wen W."/>
        </authorList>
    </citation>
    <scope>NUCLEOTIDE SEQUENCE [LARGE SCALE GENOMIC DNA]</scope>
    <source>
        <strain evidence="3">cv. G240</strain>
    </source>
</reference>
<dbReference type="InterPro" id="IPR027443">
    <property type="entry name" value="IPNS-like_sf"/>
</dbReference>
<name>A0A7J7GM17_CAMSI</name>
<dbReference type="Pfam" id="PF03171">
    <property type="entry name" value="2OG-FeII_Oxy"/>
    <property type="match status" value="1"/>
</dbReference>
<gene>
    <name evidence="2" type="ORF">HYC85_019491</name>
</gene>